<gene>
    <name evidence="10" type="ORF">FIV36_05165</name>
    <name evidence="9" type="ORF">SAMN05216591_3039</name>
</gene>
<keyword evidence="11" id="KW-1185">Reference proteome</keyword>
<evidence type="ECO:0000256" key="2">
    <source>
        <dbReference type="ARBA" id="ARBA00009142"/>
    </source>
</evidence>
<evidence type="ECO:0000313" key="10">
    <source>
        <dbReference type="EMBL" id="TWS06515.1"/>
    </source>
</evidence>
<dbReference type="SUPFAM" id="SSF81342">
    <property type="entry name" value="Transmembrane di-heme cytochromes"/>
    <property type="match status" value="1"/>
</dbReference>
<feature type="transmembrane region" description="Helical" evidence="8">
    <location>
        <begin position="139"/>
        <end position="168"/>
    </location>
</feature>
<dbReference type="EMBL" id="VFET01000003">
    <property type="protein sequence ID" value="TWS06515.1"/>
    <property type="molecule type" value="Genomic_DNA"/>
</dbReference>
<dbReference type="GO" id="GO:0005886">
    <property type="term" value="C:plasma membrane"/>
    <property type="evidence" value="ECO:0007669"/>
    <property type="project" value="UniProtKB-SubCell"/>
</dbReference>
<reference evidence="9 11" key="1">
    <citation type="submission" date="2016-10" db="EMBL/GenBank/DDBJ databases">
        <authorList>
            <person name="Varghese N."/>
            <person name="Submissions S."/>
        </authorList>
    </citation>
    <scope>NUCLEOTIDE SEQUENCE [LARGE SCALE GENOMIC DNA]</scope>
    <source>
        <strain evidence="9 11">DSM 17835</strain>
    </source>
</reference>
<evidence type="ECO:0000256" key="3">
    <source>
        <dbReference type="ARBA" id="ARBA00022448"/>
    </source>
</evidence>
<evidence type="ECO:0000256" key="1">
    <source>
        <dbReference type="ARBA" id="ARBA00004651"/>
    </source>
</evidence>
<proteinExistence type="inferred from homology"/>
<feature type="transmembrane region" description="Helical" evidence="8">
    <location>
        <begin position="204"/>
        <end position="227"/>
    </location>
</feature>
<dbReference type="Proteomes" id="UP000182858">
    <property type="component" value="Chromosome I"/>
</dbReference>
<evidence type="ECO:0000313" key="11">
    <source>
        <dbReference type="Proteomes" id="UP000182858"/>
    </source>
</evidence>
<comment type="similarity">
    <text evidence="2 8">Belongs to the 4-toluene sulfonate uptake permease (TSUP) (TC 2.A.102) family.</text>
</comment>
<keyword evidence="6 8" id="KW-1133">Transmembrane helix</keyword>
<feature type="transmembrane region" description="Helical" evidence="8">
    <location>
        <begin position="102"/>
        <end position="119"/>
    </location>
</feature>
<name>A0A5C5QM74_9PSED</name>
<feature type="transmembrane region" description="Helical" evidence="8">
    <location>
        <begin position="180"/>
        <end position="198"/>
    </location>
</feature>
<feature type="transmembrane region" description="Helical" evidence="8">
    <location>
        <begin position="72"/>
        <end position="95"/>
    </location>
</feature>
<keyword evidence="3" id="KW-0813">Transport</keyword>
<dbReference type="OrthoDB" id="554695at2"/>
<feature type="transmembrane region" description="Helical" evidence="8">
    <location>
        <begin position="234"/>
        <end position="254"/>
    </location>
</feature>
<dbReference type="PANTHER" id="PTHR30269">
    <property type="entry name" value="TRANSMEMBRANE PROTEIN YFCA"/>
    <property type="match status" value="1"/>
</dbReference>
<dbReference type="Proteomes" id="UP000317951">
    <property type="component" value="Unassembled WGS sequence"/>
</dbReference>
<dbReference type="EMBL" id="LT629689">
    <property type="protein sequence ID" value="SDF46104.1"/>
    <property type="molecule type" value="Genomic_DNA"/>
</dbReference>
<comment type="subcellular location">
    <subcellularLocation>
        <location evidence="1 8">Cell membrane</location>
        <topology evidence="1 8">Multi-pass membrane protein</topology>
    </subcellularLocation>
</comment>
<dbReference type="PANTHER" id="PTHR30269:SF0">
    <property type="entry name" value="MEMBRANE TRANSPORTER PROTEIN YFCA-RELATED"/>
    <property type="match status" value="1"/>
</dbReference>
<evidence type="ECO:0000313" key="9">
    <source>
        <dbReference type="EMBL" id="SDF46104.1"/>
    </source>
</evidence>
<keyword evidence="5 8" id="KW-0812">Transmembrane</keyword>
<sequence length="260" mass="28009">MSFDQALMVLGFFAFCGGLIDAAVGGGGLVQIPALLHALPQQSLATVFGTNKLAVLAGNLSSIFRYLKRIKIVWRLMLPTMLSAFLFAFLGAASVSIVPKKLMELVVFFILVAMAIYTFTEKNLGLFSHNIHYGKKEIILGVFFGGLIGFYDGVFGPGSGSLLLFVFVKFFGFDFLNASASAKLVNLGTFSAALIFFVPSGNVLWTVGGVVAICNIAGSLTGVFLALRYGSGFIRIFFLVLLLFLIGRMGLTIFNNHLIN</sequence>
<protein>
    <recommendedName>
        <fullName evidence="8">Probable membrane transporter protein</fullName>
    </recommendedName>
</protein>
<keyword evidence="4 8" id="KW-1003">Cell membrane</keyword>
<accession>A0A5C5QM74</accession>
<evidence type="ECO:0000256" key="5">
    <source>
        <dbReference type="ARBA" id="ARBA00022692"/>
    </source>
</evidence>
<dbReference type="GeneID" id="78554465"/>
<evidence type="ECO:0000313" key="12">
    <source>
        <dbReference type="Proteomes" id="UP000317951"/>
    </source>
</evidence>
<dbReference type="AlphaFoldDB" id="A0A5C5QM74"/>
<dbReference type="RefSeq" id="WP_010563657.1">
    <property type="nucleotide sequence ID" value="NZ_LT629689.1"/>
</dbReference>
<evidence type="ECO:0000256" key="4">
    <source>
        <dbReference type="ARBA" id="ARBA00022475"/>
    </source>
</evidence>
<dbReference type="Pfam" id="PF01925">
    <property type="entry name" value="TauE"/>
    <property type="match status" value="1"/>
</dbReference>
<evidence type="ECO:0000256" key="6">
    <source>
        <dbReference type="ARBA" id="ARBA00022989"/>
    </source>
</evidence>
<dbReference type="InterPro" id="IPR016174">
    <property type="entry name" value="Di-haem_cyt_TM"/>
</dbReference>
<dbReference type="InterPro" id="IPR052017">
    <property type="entry name" value="TSUP"/>
</dbReference>
<dbReference type="GO" id="GO:0022904">
    <property type="term" value="P:respiratory electron transport chain"/>
    <property type="evidence" value="ECO:0007669"/>
    <property type="project" value="InterPro"/>
</dbReference>
<organism evidence="10 12">
    <name type="scientific">Pseudomonas extremaustralis</name>
    <dbReference type="NCBI Taxonomy" id="359110"/>
    <lineage>
        <taxon>Bacteria</taxon>
        <taxon>Pseudomonadati</taxon>
        <taxon>Pseudomonadota</taxon>
        <taxon>Gammaproteobacteria</taxon>
        <taxon>Pseudomonadales</taxon>
        <taxon>Pseudomonadaceae</taxon>
        <taxon>Pseudomonas</taxon>
    </lineage>
</organism>
<reference evidence="10 12" key="2">
    <citation type="submission" date="2019-06" db="EMBL/GenBank/DDBJ databases">
        <title>Pseudomonas bimorpha sp. nov. isolated from bovine raw milk and skim milk concentrate.</title>
        <authorList>
            <person name="Hofmann K."/>
            <person name="Huptas C."/>
            <person name="Doll E."/>
            <person name="Scherer S."/>
            <person name="Wenning M."/>
        </authorList>
    </citation>
    <scope>NUCLEOTIDE SEQUENCE [LARGE SCALE GENOMIC DNA]</scope>
    <source>
        <strain evidence="10 12">DSM 17835</strain>
    </source>
</reference>
<evidence type="ECO:0000256" key="7">
    <source>
        <dbReference type="ARBA" id="ARBA00023136"/>
    </source>
</evidence>
<dbReference type="InterPro" id="IPR002781">
    <property type="entry name" value="TM_pro_TauE-like"/>
</dbReference>
<keyword evidence="7 8" id="KW-0472">Membrane</keyword>
<evidence type="ECO:0000256" key="8">
    <source>
        <dbReference type="RuleBase" id="RU363041"/>
    </source>
</evidence>